<dbReference type="Proteomes" id="UP000033965">
    <property type="component" value="Unassembled WGS sequence"/>
</dbReference>
<dbReference type="GO" id="GO:0016740">
    <property type="term" value="F:transferase activity"/>
    <property type="evidence" value="ECO:0007669"/>
    <property type="project" value="UniProtKB-KW"/>
</dbReference>
<evidence type="ECO:0000259" key="1">
    <source>
        <dbReference type="Pfam" id="PF00117"/>
    </source>
</evidence>
<organism evidence="2 3">
    <name type="scientific">Candidatus Kaiserbacteria bacterium GW2011_GWA2_49_19</name>
    <dbReference type="NCBI Taxonomy" id="1618669"/>
    <lineage>
        <taxon>Bacteria</taxon>
        <taxon>Candidatus Kaiseribacteriota</taxon>
    </lineage>
</organism>
<reference evidence="2 3" key="1">
    <citation type="journal article" date="2015" name="Nature">
        <title>rRNA introns, odd ribosomes, and small enigmatic genomes across a large radiation of phyla.</title>
        <authorList>
            <person name="Brown C.T."/>
            <person name="Hug L.A."/>
            <person name="Thomas B.C."/>
            <person name="Sharon I."/>
            <person name="Castelle C.J."/>
            <person name="Singh A."/>
            <person name="Wilkins M.J."/>
            <person name="Williams K.H."/>
            <person name="Banfield J.F."/>
        </authorList>
    </citation>
    <scope>NUCLEOTIDE SEQUENCE [LARGE SCALE GENOMIC DNA]</scope>
</reference>
<keyword evidence="2" id="KW-0808">Transferase</keyword>
<dbReference type="PROSITE" id="PS51273">
    <property type="entry name" value="GATASE_TYPE_1"/>
    <property type="match status" value="1"/>
</dbReference>
<dbReference type="GO" id="GO:0005829">
    <property type="term" value="C:cytosol"/>
    <property type="evidence" value="ECO:0007669"/>
    <property type="project" value="TreeGrafter"/>
</dbReference>
<dbReference type="EMBL" id="LCPZ01000007">
    <property type="protein sequence ID" value="KKW08768.1"/>
    <property type="molecule type" value="Genomic_DNA"/>
</dbReference>
<protein>
    <submittedName>
        <fullName evidence="2">Glutamine amidotransferase class-I</fullName>
    </submittedName>
</protein>
<dbReference type="Gene3D" id="3.40.50.880">
    <property type="match status" value="1"/>
</dbReference>
<keyword evidence="2" id="KW-0315">Glutamine amidotransferase</keyword>
<dbReference type="AlphaFoldDB" id="A0A0G1VQK7"/>
<dbReference type="SUPFAM" id="SSF52317">
    <property type="entry name" value="Class I glutamine amidotransferase-like"/>
    <property type="match status" value="1"/>
</dbReference>
<dbReference type="Pfam" id="PF00117">
    <property type="entry name" value="GATase"/>
    <property type="match status" value="1"/>
</dbReference>
<comment type="caution">
    <text evidence="2">The sequence shown here is derived from an EMBL/GenBank/DDBJ whole genome shotgun (WGS) entry which is preliminary data.</text>
</comment>
<dbReference type="CDD" id="cd01741">
    <property type="entry name" value="GATase1_1"/>
    <property type="match status" value="1"/>
</dbReference>
<dbReference type="PANTHER" id="PTHR42695:SF5">
    <property type="entry name" value="GLUTAMINE AMIDOTRANSFERASE YLR126C-RELATED"/>
    <property type="match status" value="1"/>
</dbReference>
<evidence type="ECO:0000313" key="2">
    <source>
        <dbReference type="EMBL" id="KKW08768.1"/>
    </source>
</evidence>
<gene>
    <name evidence="2" type="ORF">UY44_C0007G0030</name>
</gene>
<evidence type="ECO:0000313" key="3">
    <source>
        <dbReference type="Proteomes" id="UP000033965"/>
    </source>
</evidence>
<name>A0A0G1VQK7_9BACT</name>
<dbReference type="PANTHER" id="PTHR42695">
    <property type="entry name" value="GLUTAMINE AMIDOTRANSFERASE YLR126C-RELATED"/>
    <property type="match status" value="1"/>
</dbReference>
<dbReference type="InterPro" id="IPR044992">
    <property type="entry name" value="ChyE-like"/>
</dbReference>
<feature type="domain" description="Glutamine amidotransferase" evidence="1">
    <location>
        <begin position="90"/>
        <end position="208"/>
    </location>
</feature>
<dbReference type="PRINTS" id="PR00096">
    <property type="entry name" value="GATASE"/>
</dbReference>
<sequence length="245" mass="27474">MKRILLVQSRQSPEWIRVEQDNYRRAVGGLARLDFLSALDEQLTWTSPDQILAGYDGVMFGGSTDFDLDGGRSEKDPARIMAVRIVSRTRLLVSYALEHNLPVLGICFGHQIIAQMHDGKVVSDVEQKKVGTHEVHLTPEGERDPLFNGFPKNFFAQYWHGDSITKLPTGAVLLATGPTCRFSALRYGERAYTLQFHPEANYSRFSELLKQSGNVPEGVDIGSVVRETPEASTLIQTWIERIVTI</sequence>
<dbReference type="InterPro" id="IPR017926">
    <property type="entry name" value="GATASE"/>
</dbReference>
<proteinExistence type="predicted"/>
<dbReference type="InterPro" id="IPR029062">
    <property type="entry name" value="Class_I_gatase-like"/>
</dbReference>
<accession>A0A0G1VQK7</accession>